<feature type="compositionally biased region" description="Basic and acidic residues" evidence="1">
    <location>
        <begin position="93"/>
        <end position="103"/>
    </location>
</feature>
<dbReference type="EMBL" id="JADCNL010000006">
    <property type="protein sequence ID" value="KAG0476901.1"/>
    <property type="molecule type" value="Genomic_DNA"/>
</dbReference>
<keyword evidence="4" id="KW-1185">Reference proteome</keyword>
<evidence type="ECO:0000313" key="4">
    <source>
        <dbReference type="Proteomes" id="UP000636800"/>
    </source>
</evidence>
<dbReference type="InterPro" id="IPR033347">
    <property type="entry name" value="Di19"/>
</dbReference>
<name>A0A835QP02_VANPL</name>
<organism evidence="3 4">
    <name type="scientific">Vanilla planifolia</name>
    <name type="common">Vanilla</name>
    <dbReference type="NCBI Taxonomy" id="51239"/>
    <lineage>
        <taxon>Eukaryota</taxon>
        <taxon>Viridiplantae</taxon>
        <taxon>Streptophyta</taxon>
        <taxon>Embryophyta</taxon>
        <taxon>Tracheophyta</taxon>
        <taxon>Spermatophyta</taxon>
        <taxon>Magnoliopsida</taxon>
        <taxon>Liliopsida</taxon>
        <taxon>Asparagales</taxon>
        <taxon>Orchidaceae</taxon>
        <taxon>Vanilloideae</taxon>
        <taxon>Vanilleae</taxon>
        <taxon>Vanilla</taxon>
    </lineage>
</organism>
<dbReference type="InterPro" id="IPR027935">
    <property type="entry name" value="Di19_C"/>
</dbReference>
<dbReference type="Pfam" id="PF14571">
    <property type="entry name" value="Di19_C"/>
    <property type="match status" value="1"/>
</dbReference>
<evidence type="ECO:0000259" key="2">
    <source>
        <dbReference type="Pfam" id="PF14571"/>
    </source>
</evidence>
<sequence>MQRRRRFRRGSSGSQPTLSALRKELKEVNIQALLGGLSQTIHSDAPDPLLSSLIYTFPTTDSSKDIQSVPLEEGNFAGKSSEETVVESSKPFLSDKEQEEQARSRFPQSPLSDPDRSLCLLSSAATQAAKVPAIPRAAFQAILCHRYLAISCASSPLSFPSSALCYFLTLFGYSATPPRHLLLPANPWLHCLFNLVVHYGDSSSCDWKCKPGKALVLSIKRTKKLSFY</sequence>
<protein>
    <recommendedName>
        <fullName evidence="2">Di19 C-terminal domain-containing protein</fullName>
    </recommendedName>
</protein>
<evidence type="ECO:0000313" key="3">
    <source>
        <dbReference type="EMBL" id="KAG0476901.1"/>
    </source>
</evidence>
<gene>
    <name evidence="3" type="ORF">HPP92_013742</name>
</gene>
<evidence type="ECO:0000256" key="1">
    <source>
        <dbReference type="SAM" id="MobiDB-lite"/>
    </source>
</evidence>
<proteinExistence type="predicted"/>
<feature type="region of interest" description="Disordered" evidence="1">
    <location>
        <begin position="77"/>
        <end position="114"/>
    </location>
</feature>
<feature type="domain" description="Di19 C-terminal" evidence="2">
    <location>
        <begin position="18"/>
        <end position="106"/>
    </location>
</feature>
<dbReference type="OrthoDB" id="587249at2759"/>
<accession>A0A835QP02</accession>
<dbReference type="PANTHER" id="PTHR31875">
    <property type="entry name" value="PROTEIN DEHYDRATION-INDUCED 19"/>
    <property type="match status" value="1"/>
</dbReference>
<reference evidence="3 4" key="1">
    <citation type="journal article" date="2020" name="Nat. Food">
        <title>A phased Vanilla planifolia genome enables genetic improvement of flavour and production.</title>
        <authorList>
            <person name="Hasing T."/>
            <person name="Tang H."/>
            <person name="Brym M."/>
            <person name="Khazi F."/>
            <person name="Huang T."/>
            <person name="Chambers A.H."/>
        </authorList>
    </citation>
    <scope>NUCLEOTIDE SEQUENCE [LARGE SCALE GENOMIC DNA]</scope>
    <source>
        <tissue evidence="3">Leaf</tissue>
    </source>
</reference>
<dbReference type="PANTHER" id="PTHR31875:SF26">
    <property type="entry name" value="PROTEIN DEHYDRATION-INDUCED 19-RELATED"/>
    <property type="match status" value="1"/>
</dbReference>
<dbReference type="AlphaFoldDB" id="A0A835QP02"/>
<comment type="caution">
    <text evidence="3">The sequence shown here is derived from an EMBL/GenBank/DDBJ whole genome shotgun (WGS) entry which is preliminary data.</text>
</comment>
<dbReference type="Proteomes" id="UP000636800">
    <property type="component" value="Chromosome 6"/>
</dbReference>